<name>F8N5S7_9BACT</name>
<keyword evidence="3" id="KW-1185">Reference proteome</keyword>
<dbReference type="PROSITE" id="PS51257">
    <property type="entry name" value="PROKAR_LIPOPROTEIN"/>
    <property type="match status" value="1"/>
</dbReference>
<sequence length="386" mass="43553">MKHTYCVTMLTLLLGIVTLAACSSDDADTLKPDINTPITGYWQIAGEDLNGDGAIQGIVVHDDGTVTDWIYTQASNDPYQLGFKTGKWTASGNHYEMQLSKGNGSFYTVTVAGNDDKMMYLAYNGKTSVIPFHRLSTLPGEGDKMIQELESMKMSGFTMSDLTGYWEMADGNNTHDGGFYIDEEGNVSEIGTIVGAQNYHTINYHTAKIQLNSYFCAIPLWGQSYKVYAVGNGVLLLTASDGQMVQRFERKEKPQEIVRMERLLNSPVSADWLGTWEAKHYTDIIDGRTITDEDITPEDDWIMQYYYTLEFTTGHRVKKTNHLGYSYDGWFSVEDNILTITDNLNAITTHGSSYIEQWSISSKTDRQMTLTRKSESTTEVYTYRRK</sequence>
<reference evidence="3" key="1">
    <citation type="journal article" date="2011" name="Stand. Genomic Sci.">
        <title>Non-contiguous finished genome sequence of the opportunistic oral pathogen Prevotella multisaccharivorax type strain (PPPA20).</title>
        <authorList>
            <person name="Pati A."/>
            <person name="Gronow S."/>
            <person name="Lu M."/>
            <person name="Lapidus A."/>
            <person name="Nolan M."/>
            <person name="Lucas S."/>
            <person name="Hammon N."/>
            <person name="Deshpande S."/>
            <person name="Cheng J.F."/>
            <person name="Tapia R."/>
            <person name="Han C."/>
            <person name="Goodwin L."/>
            <person name="Pitluck S."/>
            <person name="Liolios K."/>
            <person name="Pagani I."/>
            <person name="Mavromatis K."/>
            <person name="Mikhailova N."/>
            <person name="Huntemann M."/>
            <person name="Chen A."/>
            <person name="Palaniappan K."/>
            <person name="Land M."/>
            <person name="Hauser L."/>
            <person name="Detter J.C."/>
            <person name="Brambilla E.M."/>
            <person name="Rohde M."/>
            <person name="Goker M."/>
            <person name="Woyke T."/>
            <person name="Bristow J."/>
            <person name="Eisen J.A."/>
            <person name="Markowitz V."/>
            <person name="Hugenholtz P."/>
            <person name="Kyrpides N.C."/>
            <person name="Klenk H.P."/>
            <person name="Ivanova N."/>
        </authorList>
    </citation>
    <scope>NUCLEOTIDE SEQUENCE [LARGE SCALE GENOMIC DNA]</scope>
    <source>
        <strain evidence="3">DSM 17128</strain>
    </source>
</reference>
<feature type="signal peptide" evidence="1">
    <location>
        <begin position="1"/>
        <end position="20"/>
    </location>
</feature>
<dbReference type="EMBL" id="GL945017">
    <property type="protein sequence ID" value="EGN56089.1"/>
    <property type="molecule type" value="Genomic_DNA"/>
</dbReference>
<organism evidence="2 3">
    <name type="scientific">Hallella multisaccharivorax DSM 17128</name>
    <dbReference type="NCBI Taxonomy" id="688246"/>
    <lineage>
        <taxon>Bacteria</taxon>
        <taxon>Pseudomonadati</taxon>
        <taxon>Bacteroidota</taxon>
        <taxon>Bacteroidia</taxon>
        <taxon>Bacteroidales</taxon>
        <taxon>Prevotellaceae</taxon>
        <taxon>Hallella</taxon>
    </lineage>
</organism>
<dbReference type="AlphaFoldDB" id="F8N5S7"/>
<dbReference type="Proteomes" id="UP000002772">
    <property type="component" value="Unassembled WGS sequence"/>
</dbReference>
<dbReference type="STRING" id="688246.Premu_0613"/>
<keyword evidence="1" id="KW-0732">Signal</keyword>
<dbReference type="HOGENOM" id="CLU_715440_0_0_10"/>
<protein>
    <recommendedName>
        <fullName evidence="4">Lipocalin-like domain-containing protein</fullName>
    </recommendedName>
</protein>
<accession>F8N5S7</accession>
<evidence type="ECO:0008006" key="4">
    <source>
        <dbReference type="Google" id="ProtNLM"/>
    </source>
</evidence>
<proteinExistence type="predicted"/>
<feature type="chain" id="PRO_5003375412" description="Lipocalin-like domain-containing protein" evidence="1">
    <location>
        <begin position="21"/>
        <end position="386"/>
    </location>
</feature>
<evidence type="ECO:0000256" key="1">
    <source>
        <dbReference type="SAM" id="SignalP"/>
    </source>
</evidence>
<evidence type="ECO:0000313" key="2">
    <source>
        <dbReference type="EMBL" id="EGN56089.1"/>
    </source>
</evidence>
<gene>
    <name evidence="2" type="ORF">Premu_0613</name>
</gene>
<evidence type="ECO:0000313" key="3">
    <source>
        <dbReference type="Proteomes" id="UP000002772"/>
    </source>
</evidence>